<proteinExistence type="predicted"/>
<evidence type="ECO:0000313" key="1">
    <source>
        <dbReference type="EMBL" id="GAE84166.1"/>
    </source>
</evidence>
<organism evidence="1 2">
    <name type="scientific">Bacteroides reticulotermitis JCM 10512</name>
    <dbReference type="NCBI Taxonomy" id="1445607"/>
    <lineage>
        <taxon>Bacteria</taxon>
        <taxon>Pseudomonadati</taxon>
        <taxon>Bacteroidota</taxon>
        <taxon>Bacteroidia</taxon>
        <taxon>Bacteroidales</taxon>
        <taxon>Bacteroidaceae</taxon>
        <taxon>Bacteroides</taxon>
    </lineage>
</organism>
<dbReference type="RefSeq" id="WP_044162617.1">
    <property type="nucleotide sequence ID" value="NZ_BAIV01000014.1"/>
</dbReference>
<gene>
    <name evidence="1" type="ORF">JCM10512_2492</name>
</gene>
<dbReference type="Pfam" id="PF16407">
    <property type="entry name" value="PKD_2"/>
    <property type="match status" value="1"/>
</dbReference>
<protein>
    <submittedName>
        <fullName evidence="1">Uncharacterized protein</fullName>
    </submittedName>
</protein>
<evidence type="ECO:0000313" key="2">
    <source>
        <dbReference type="Proteomes" id="UP000019131"/>
    </source>
</evidence>
<accession>W4UT93</accession>
<dbReference type="STRING" id="1445607.JCM10512_2492"/>
<dbReference type="InterPro" id="IPR032183">
    <property type="entry name" value="PKD-like"/>
</dbReference>
<keyword evidence="2" id="KW-1185">Reference proteome</keyword>
<dbReference type="EMBL" id="BAIV01000014">
    <property type="protein sequence ID" value="GAE84166.1"/>
    <property type="molecule type" value="Genomic_DNA"/>
</dbReference>
<dbReference type="OrthoDB" id="1095195at2"/>
<reference evidence="1 2" key="1">
    <citation type="journal article" date="2014" name="Genome Announc.">
        <title>Draft Genome Sequence of Bacteroides reticulotermitis Strain JCM 10512T, Isolated from the Gut of a Termite.</title>
        <authorList>
            <person name="Yuki M."/>
            <person name="Oshima K."/>
            <person name="Suda W."/>
            <person name="Sakamoto M."/>
            <person name="Iida T."/>
            <person name="Hattori M."/>
            <person name="Ohkuma M."/>
        </authorList>
    </citation>
    <scope>NUCLEOTIDE SEQUENCE [LARGE SCALE GENOMIC DNA]</scope>
    <source>
        <strain evidence="1 2">JCM 10512</strain>
    </source>
</reference>
<name>W4UT93_9BACE</name>
<dbReference type="AlphaFoldDB" id="W4UT93"/>
<dbReference type="Proteomes" id="UP000019131">
    <property type="component" value="Unassembled WGS sequence"/>
</dbReference>
<sequence>MKKIYPILFSAILLLNACISDDGNYDYTPLKEVTIEGVADSYRFILQEHQTITPKITTELTADNLAYCWRIGNDTLATSPVLDYTFTNVLASKDPLTFEVIDLSTNVRYAKRMEIAVVSPFQSGWMIFSVLNNAACLSFQSYEDKLSLYEDVYQEVNGEASRVAH</sequence>
<comment type="caution">
    <text evidence="1">The sequence shown here is derived from an EMBL/GenBank/DDBJ whole genome shotgun (WGS) entry which is preliminary data.</text>
</comment>